<accession>A0A8D8FIG2</accession>
<organism evidence="2">
    <name type="scientific">Culex pipiens</name>
    <name type="common">House mosquito</name>
    <dbReference type="NCBI Taxonomy" id="7175"/>
    <lineage>
        <taxon>Eukaryota</taxon>
        <taxon>Metazoa</taxon>
        <taxon>Ecdysozoa</taxon>
        <taxon>Arthropoda</taxon>
        <taxon>Hexapoda</taxon>
        <taxon>Insecta</taxon>
        <taxon>Pterygota</taxon>
        <taxon>Neoptera</taxon>
        <taxon>Endopterygota</taxon>
        <taxon>Diptera</taxon>
        <taxon>Nematocera</taxon>
        <taxon>Culicoidea</taxon>
        <taxon>Culicidae</taxon>
        <taxon>Culicinae</taxon>
        <taxon>Culicini</taxon>
        <taxon>Culex</taxon>
        <taxon>Culex</taxon>
    </lineage>
</organism>
<evidence type="ECO:0000313" key="2">
    <source>
        <dbReference type="EMBL" id="CAG6472065.1"/>
    </source>
</evidence>
<sequence length="129" mass="14496">MLFNRASLSLRLSTTCHSLLVSLFQQVLSVQLCPVVEVMNHAGYQQHCTLWNPLSAYQLLVLFSQVGDNFSLQSSQLVTKVRNFAHSRHGSLLVTFRLTRGITAHPTLHGGNPSGSVARREHRFLRRSL</sequence>
<protein>
    <submittedName>
        <fullName evidence="2">(northern house mosquito) hypothetical protein</fullName>
    </submittedName>
</protein>
<dbReference type="EMBL" id="HBUE01069150">
    <property type="protein sequence ID" value="CAG6472065.1"/>
    <property type="molecule type" value="Transcribed_RNA"/>
</dbReference>
<proteinExistence type="predicted"/>
<name>A0A8D8FIG2_CULPI</name>
<dbReference type="AlphaFoldDB" id="A0A8D8FIG2"/>
<keyword evidence="1" id="KW-0732">Signal</keyword>
<feature type="chain" id="PRO_5034552079" evidence="1">
    <location>
        <begin position="30"/>
        <end position="129"/>
    </location>
</feature>
<reference evidence="2" key="1">
    <citation type="submission" date="2021-05" db="EMBL/GenBank/DDBJ databases">
        <authorList>
            <person name="Alioto T."/>
            <person name="Alioto T."/>
            <person name="Gomez Garrido J."/>
        </authorList>
    </citation>
    <scope>NUCLEOTIDE SEQUENCE</scope>
</reference>
<feature type="signal peptide" evidence="1">
    <location>
        <begin position="1"/>
        <end position="29"/>
    </location>
</feature>
<evidence type="ECO:0000256" key="1">
    <source>
        <dbReference type="SAM" id="SignalP"/>
    </source>
</evidence>